<evidence type="ECO:0000313" key="7">
    <source>
        <dbReference type="Proteomes" id="UP000314986"/>
    </source>
</evidence>
<feature type="domain" description="Laminin G" evidence="4">
    <location>
        <begin position="29"/>
        <end position="207"/>
    </location>
</feature>
<feature type="chain" id="PRO_5021490310" description="EGF-like domain-containing protein" evidence="3">
    <location>
        <begin position="30"/>
        <end position="265"/>
    </location>
</feature>
<keyword evidence="2" id="KW-0245">EGF-like domain</keyword>
<comment type="caution">
    <text evidence="2">Lacks conserved residue(s) required for the propagation of feature annotation.</text>
</comment>
<evidence type="ECO:0008006" key="8">
    <source>
        <dbReference type="Google" id="ProtNLM"/>
    </source>
</evidence>
<dbReference type="PANTHER" id="PTHR15036">
    <property type="entry name" value="PIKACHURIN-LIKE PROTEIN"/>
    <property type="match status" value="1"/>
</dbReference>
<dbReference type="PROSITE" id="PS50025">
    <property type="entry name" value="LAM_G_DOMAIN"/>
    <property type="match status" value="1"/>
</dbReference>
<dbReference type="CDD" id="cd00110">
    <property type="entry name" value="LamG"/>
    <property type="match status" value="1"/>
</dbReference>
<dbReference type="Proteomes" id="UP000314986">
    <property type="component" value="Unassembled WGS sequence"/>
</dbReference>
<accession>A0A4W3H666</accession>
<dbReference type="GeneTree" id="ENSGT00940000154292"/>
<name>A0A4W3H666_CALMI</name>
<dbReference type="PROSITE" id="PS50026">
    <property type="entry name" value="EGF_3"/>
    <property type="match status" value="1"/>
</dbReference>
<dbReference type="Pfam" id="PF02210">
    <property type="entry name" value="Laminin_G_2"/>
    <property type="match status" value="1"/>
</dbReference>
<evidence type="ECO:0000259" key="5">
    <source>
        <dbReference type="PROSITE" id="PS50026"/>
    </source>
</evidence>
<keyword evidence="1" id="KW-1015">Disulfide bond</keyword>
<evidence type="ECO:0000256" key="1">
    <source>
        <dbReference type="ARBA" id="ARBA00023157"/>
    </source>
</evidence>
<reference evidence="6" key="4">
    <citation type="submission" date="2025-08" db="UniProtKB">
        <authorList>
            <consortium name="Ensembl"/>
        </authorList>
    </citation>
    <scope>IDENTIFICATION</scope>
</reference>
<dbReference type="Ensembl" id="ENSCMIT00000011127.1">
    <property type="protein sequence ID" value="ENSCMIP00000010850.1"/>
    <property type="gene ID" value="ENSCMIG00000005708.1"/>
</dbReference>
<keyword evidence="3" id="KW-0732">Signal</keyword>
<feature type="domain" description="EGF-like" evidence="5">
    <location>
        <begin position="203"/>
        <end position="241"/>
    </location>
</feature>
<dbReference type="SMART" id="SM00282">
    <property type="entry name" value="LamG"/>
    <property type="match status" value="1"/>
</dbReference>
<dbReference type="InterPro" id="IPR013320">
    <property type="entry name" value="ConA-like_dom_sf"/>
</dbReference>
<dbReference type="SUPFAM" id="SSF49899">
    <property type="entry name" value="Concanavalin A-like lectins/glucanases"/>
    <property type="match status" value="1"/>
</dbReference>
<reference evidence="7" key="3">
    <citation type="journal article" date="2014" name="Nature">
        <title>Elephant shark genome provides unique insights into gnathostome evolution.</title>
        <authorList>
            <consortium name="International Elephant Shark Genome Sequencing Consortium"/>
            <person name="Venkatesh B."/>
            <person name="Lee A.P."/>
            <person name="Ravi V."/>
            <person name="Maurya A.K."/>
            <person name="Lian M.M."/>
            <person name="Swann J.B."/>
            <person name="Ohta Y."/>
            <person name="Flajnik M.F."/>
            <person name="Sutoh Y."/>
            <person name="Kasahara M."/>
            <person name="Hoon S."/>
            <person name="Gangu V."/>
            <person name="Roy S.W."/>
            <person name="Irimia M."/>
            <person name="Korzh V."/>
            <person name="Kondrychyn I."/>
            <person name="Lim Z.W."/>
            <person name="Tay B.H."/>
            <person name="Tohari S."/>
            <person name="Kong K.W."/>
            <person name="Ho S."/>
            <person name="Lorente-Galdos B."/>
            <person name="Quilez J."/>
            <person name="Marques-Bonet T."/>
            <person name="Raney B.J."/>
            <person name="Ingham P.W."/>
            <person name="Tay A."/>
            <person name="Hillier L.W."/>
            <person name="Minx P."/>
            <person name="Boehm T."/>
            <person name="Wilson R.K."/>
            <person name="Brenner S."/>
            <person name="Warren W.C."/>
        </authorList>
    </citation>
    <scope>NUCLEOTIDE SEQUENCE [LARGE SCALE GENOMIC DNA]</scope>
</reference>
<sequence>VCGLSMFHGGCHLLWLGLLLVCLVNLGVSLEFSGAAGQWARFPKWNACCESEMSFSMKTNISSGLLVYFDDEGFCDFLELLIVDGCLQLRFSIFCAEPAVLLSSVQVNDSNLHAVHIVRDFKETTLIVDKVVETVEVKSKRRDMTVFSNLYVGGIPPELHSSVLSLTSSSVGTREPFRGLITDLKVADVTAALIDSHGVKIDANYLCSNHSRCLNGGTCSVLDEKAICDCSHTGFQGEDCSEGKAIHLSQMNFAVCKKKRMICVE</sequence>
<dbReference type="InterPro" id="IPR000742">
    <property type="entry name" value="EGF"/>
</dbReference>
<evidence type="ECO:0000256" key="3">
    <source>
        <dbReference type="SAM" id="SignalP"/>
    </source>
</evidence>
<reference evidence="6" key="5">
    <citation type="submission" date="2025-09" db="UniProtKB">
        <authorList>
            <consortium name="Ensembl"/>
        </authorList>
    </citation>
    <scope>IDENTIFICATION</scope>
</reference>
<dbReference type="InterPro" id="IPR050372">
    <property type="entry name" value="Neurexin-related_CASP"/>
</dbReference>
<dbReference type="GO" id="GO:0016020">
    <property type="term" value="C:membrane"/>
    <property type="evidence" value="ECO:0007669"/>
    <property type="project" value="UniProtKB-SubCell"/>
</dbReference>
<reference evidence="7" key="1">
    <citation type="journal article" date="2006" name="Science">
        <title>Ancient noncoding elements conserved in the human genome.</title>
        <authorList>
            <person name="Venkatesh B."/>
            <person name="Kirkness E.F."/>
            <person name="Loh Y.H."/>
            <person name="Halpern A.L."/>
            <person name="Lee A.P."/>
            <person name="Johnson J."/>
            <person name="Dandona N."/>
            <person name="Viswanathan L.D."/>
            <person name="Tay A."/>
            <person name="Venter J.C."/>
            <person name="Strausberg R.L."/>
            <person name="Brenner S."/>
        </authorList>
    </citation>
    <scope>NUCLEOTIDE SEQUENCE [LARGE SCALE GENOMIC DNA]</scope>
</reference>
<dbReference type="Gene3D" id="2.10.25.10">
    <property type="entry name" value="Laminin"/>
    <property type="match status" value="1"/>
</dbReference>
<proteinExistence type="predicted"/>
<reference evidence="7" key="2">
    <citation type="journal article" date="2007" name="PLoS Biol.">
        <title>Survey sequencing and comparative analysis of the elephant shark (Callorhinchus milii) genome.</title>
        <authorList>
            <person name="Venkatesh B."/>
            <person name="Kirkness E.F."/>
            <person name="Loh Y.H."/>
            <person name="Halpern A.L."/>
            <person name="Lee A.P."/>
            <person name="Johnson J."/>
            <person name="Dandona N."/>
            <person name="Viswanathan L.D."/>
            <person name="Tay A."/>
            <person name="Venter J.C."/>
            <person name="Strausberg R.L."/>
            <person name="Brenner S."/>
        </authorList>
    </citation>
    <scope>NUCLEOTIDE SEQUENCE [LARGE SCALE GENOMIC DNA]</scope>
</reference>
<dbReference type="STRING" id="7868.ENSCMIP00000010850"/>
<dbReference type="OMA" id="DCSQGKA"/>
<dbReference type="InParanoid" id="A0A4W3H666"/>
<dbReference type="InterPro" id="IPR001791">
    <property type="entry name" value="Laminin_G"/>
</dbReference>
<evidence type="ECO:0000259" key="4">
    <source>
        <dbReference type="PROSITE" id="PS50025"/>
    </source>
</evidence>
<keyword evidence="7" id="KW-1185">Reference proteome</keyword>
<evidence type="ECO:0000313" key="6">
    <source>
        <dbReference type="Ensembl" id="ENSCMIP00000010850.1"/>
    </source>
</evidence>
<protein>
    <recommendedName>
        <fullName evidence="8">EGF-like domain-containing protein</fullName>
    </recommendedName>
</protein>
<feature type="signal peptide" evidence="3">
    <location>
        <begin position="1"/>
        <end position="29"/>
    </location>
</feature>
<evidence type="ECO:0000256" key="2">
    <source>
        <dbReference type="PROSITE-ProRule" id="PRU00076"/>
    </source>
</evidence>
<organism evidence="6 7">
    <name type="scientific">Callorhinchus milii</name>
    <name type="common">Ghost shark</name>
    <dbReference type="NCBI Taxonomy" id="7868"/>
    <lineage>
        <taxon>Eukaryota</taxon>
        <taxon>Metazoa</taxon>
        <taxon>Chordata</taxon>
        <taxon>Craniata</taxon>
        <taxon>Vertebrata</taxon>
        <taxon>Chondrichthyes</taxon>
        <taxon>Holocephali</taxon>
        <taxon>Chimaeriformes</taxon>
        <taxon>Callorhinchidae</taxon>
        <taxon>Callorhinchus</taxon>
    </lineage>
</organism>
<dbReference type="Gene3D" id="2.60.120.200">
    <property type="match status" value="1"/>
</dbReference>
<dbReference type="PANTHER" id="PTHR15036:SF85">
    <property type="entry name" value="SP2353, ISOFORM A"/>
    <property type="match status" value="1"/>
</dbReference>
<dbReference type="AlphaFoldDB" id="A0A4W3H666"/>